<dbReference type="InterPro" id="IPR036567">
    <property type="entry name" value="RHF-like"/>
</dbReference>
<dbReference type="OrthoDB" id="9808702at2"/>
<keyword evidence="2" id="KW-1185">Reference proteome</keyword>
<proteinExistence type="predicted"/>
<reference evidence="1 2" key="1">
    <citation type="submission" date="2018-07" db="EMBL/GenBank/DDBJ databases">
        <title>Genome analysis of Larkinella rosea.</title>
        <authorList>
            <person name="Zhou Z."/>
            <person name="Wang G."/>
        </authorList>
    </citation>
    <scope>NUCLEOTIDE SEQUENCE [LARGE SCALE GENOMIC DNA]</scope>
    <source>
        <strain evidence="2">zzj9</strain>
    </source>
</reference>
<comment type="caution">
    <text evidence="1">The sequence shown here is derived from an EMBL/GenBank/DDBJ whole genome shotgun (WGS) entry which is preliminary data.</text>
</comment>
<dbReference type="SUPFAM" id="SSF69754">
    <property type="entry name" value="Ribosome binding protein Y (YfiA homologue)"/>
    <property type="match status" value="1"/>
</dbReference>
<dbReference type="Proteomes" id="UP000253383">
    <property type="component" value="Unassembled WGS sequence"/>
</dbReference>
<dbReference type="EMBL" id="QOWE01000001">
    <property type="protein sequence ID" value="RCR71678.1"/>
    <property type="molecule type" value="Genomic_DNA"/>
</dbReference>
<organism evidence="1 2">
    <name type="scientific">Larkinella punicea</name>
    <dbReference type="NCBI Taxonomy" id="2315727"/>
    <lineage>
        <taxon>Bacteria</taxon>
        <taxon>Pseudomonadati</taxon>
        <taxon>Bacteroidota</taxon>
        <taxon>Cytophagia</taxon>
        <taxon>Cytophagales</taxon>
        <taxon>Spirosomataceae</taxon>
        <taxon>Larkinella</taxon>
    </lineage>
</organism>
<accession>A0A368JVK1</accession>
<name>A0A368JVK1_9BACT</name>
<protein>
    <submittedName>
        <fullName evidence="1">Ribosome-associated translation inhibitor RaiA</fullName>
    </submittedName>
</protein>
<dbReference type="RefSeq" id="WP_114404211.1">
    <property type="nucleotide sequence ID" value="NZ_QOWE01000001.1"/>
</dbReference>
<dbReference type="Pfam" id="PF02482">
    <property type="entry name" value="Ribosomal_S30AE"/>
    <property type="match status" value="1"/>
</dbReference>
<evidence type="ECO:0000313" key="1">
    <source>
        <dbReference type="EMBL" id="RCR71678.1"/>
    </source>
</evidence>
<dbReference type="AlphaFoldDB" id="A0A368JVK1"/>
<gene>
    <name evidence="1" type="ORF">DUE52_01800</name>
</gene>
<dbReference type="Gene3D" id="3.30.160.100">
    <property type="entry name" value="Ribosome hibernation promotion factor-like"/>
    <property type="match status" value="1"/>
</dbReference>
<dbReference type="InterPro" id="IPR003489">
    <property type="entry name" value="RHF/RaiA"/>
</dbReference>
<sequence length="124" mass="14429">MRIQIHCVHFTADQKLLDFIQKKLDKLETFNDRIISGEVYLRLEGSDTNKVKQKVFEVKLFLPGDSIFVRQQGTTFEEATDVVIDTLKNKLKRHKDKQRSISAQQINESTDLVEADTVNEDIEY</sequence>
<evidence type="ECO:0000313" key="2">
    <source>
        <dbReference type="Proteomes" id="UP000253383"/>
    </source>
</evidence>